<evidence type="ECO:0000313" key="3">
    <source>
        <dbReference type="Proteomes" id="UP000533469"/>
    </source>
</evidence>
<dbReference type="Proteomes" id="UP000533469">
    <property type="component" value="Unassembled WGS sequence"/>
</dbReference>
<comment type="caution">
    <text evidence="2">The sequence shown here is derived from an EMBL/GenBank/DDBJ whole genome shotgun (WGS) entry which is preliminary data.</text>
</comment>
<keyword evidence="3" id="KW-1185">Reference proteome</keyword>
<proteinExistence type="predicted"/>
<feature type="region of interest" description="Disordered" evidence="1">
    <location>
        <begin position="1"/>
        <end position="54"/>
    </location>
</feature>
<evidence type="ECO:0000313" key="2">
    <source>
        <dbReference type="EMBL" id="MBB3773452.1"/>
    </source>
</evidence>
<dbReference type="AlphaFoldDB" id="A0A839ZFW1"/>
<gene>
    <name evidence="2" type="ORF">FHS55_004089</name>
</gene>
<accession>A0A839ZFW1</accession>
<organism evidence="2 3">
    <name type="scientific">Ancylobacter tetraedralis</name>
    <dbReference type="NCBI Taxonomy" id="217068"/>
    <lineage>
        <taxon>Bacteria</taxon>
        <taxon>Pseudomonadati</taxon>
        <taxon>Pseudomonadota</taxon>
        <taxon>Alphaproteobacteria</taxon>
        <taxon>Hyphomicrobiales</taxon>
        <taxon>Xanthobacteraceae</taxon>
        <taxon>Ancylobacter</taxon>
    </lineage>
</organism>
<protein>
    <submittedName>
        <fullName evidence="2">Uncharacterized protein</fullName>
    </submittedName>
</protein>
<evidence type="ECO:0000256" key="1">
    <source>
        <dbReference type="SAM" id="MobiDB-lite"/>
    </source>
</evidence>
<dbReference type="EMBL" id="JACICD010000011">
    <property type="protein sequence ID" value="MBB3773452.1"/>
    <property type="molecule type" value="Genomic_DNA"/>
</dbReference>
<reference evidence="2 3" key="1">
    <citation type="submission" date="2020-08" db="EMBL/GenBank/DDBJ databases">
        <title>Genomic Encyclopedia of Type Strains, Phase IV (KMG-IV): sequencing the most valuable type-strain genomes for metagenomic binning, comparative biology and taxonomic classification.</title>
        <authorList>
            <person name="Goeker M."/>
        </authorList>
    </citation>
    <scope>NUCLEOTIDE SEQUENCE [LARGE SCALE GENOMIC DNA]</scope>
    <source>
        <strain evidence="2 3">DSM 5895</strain>
    </source>
</reference>
<feature type="compositionally biased region" description="Low complexity" evidence="1">
    <location>
        <begin position="34"/>
        <end position="46"/>
    </location>
</feature>
<sequence>MQTEPLPAVRQADGAPANLHEQDIEHAAPSPVKALGHAAAGRVGARAARRGEEQ</sequence>
<name>A0A839ZFW1_9HYPH</name>